<dbReference type="Proteomes" id="UP000037035">
    <property type="component" value="Unassembled WGS sequence"/>
</dbReference>
<dbReference type="AlphaFoldDB" id="A0A0L6V897"/>
<reference evidence="1 2" key="1">
    <citation type="submission" date="2015-08" db="EMBL/GenBank/DDBJ databases">
        <title>Next Generation Sequencing and Analysis of the Genome of Puccinia sorghi L Schw, the Causal Agent of Maize Common Rust.</title>
        <authorList>
            <person name="Rochi L."/>
            <person name="Burguener G."/>
            <person name="Darino M."/>
            <person name="Turjanski A."/>
            <person name="Kreff E."/>
            <person name="Dieguez M.J."/>
            <person name="Sacco F."/>
        </authorList>
    </citation>
    <scope>NUCLEOTIDE SEQUENCE [LARGE SCALE GENOMIC DNA]</scope>
    <source>
        <strain evidence="1 2">RO10H11247</strain>
    </source>
</reference>
<gene>
    <name evidence="1" type="ORF">VP01_2271g3</name>
</gene>
<comment type="caution">
    <text evidence="1">The sequence shown here is derived from an EMBL/GenBank/DDBJ whole genome shotgun (WGS) entry which is preliminary data.</text>
</comment>
<proteinExistence type="predicted"/>
<evidence type="ECO:0000313" key="2">
    <source>
        <dbReference type="Proteomes" id="UP000037035"/>
    </source>
</evidence>
<evidence type="ECO:0000313" key="1">
    <source>
        <dbReference type="EMBL" id="KNZ56983.1"/>
    </source>
</evidence>
<dbReference type="EMBL" id="LAVV01007138">
    <property type="protein sequence ID" value="KNZ56983.1"/>
    <property type="molecule type" value="Genomic_DNA"/>
</dbReference>
<organism evidence="1 2">
    <name type="scientific">Puccinia sorghi</name>
    <dbReference type="NCBI Taxonomy" id="27349"/>
    <lineage>
        <taxon>Eukaryota</taxon>
        <taxon>Fungi</taxon>
        <taxon>Dikarya</taxon>
        <taxon>Basidiomycota</taxon>
        <taxon>Pucciniomycotina</taxon>
        <taxon>Pucciniomycetes</taxon>
        <taxon>Pucciniales</taxon>
        <taxon>Pucciniaceae</taxon>
        <taxon>Puccinia</taxon>
    </lineage>
</organism>
<dbReference type="OrthoDB" id="3246760at2759"/>
<keyword evidence="2" id="KW-1185">Reference proteome</keyword>
<protein>
    <recommendedName>
        <fullName evidence="3">DDE Tnp4 domain-containing protein</fullName>
    </recommendedName>
</protein>
<dbReference type="VEuPathDB" id="FungiDB:VP01_2271g3"/>
<name>A0A0L6V897_9BASI</name>
<accession>A0A0L6V897</accession>
<evidence type="ECO:0008006" key="3">
    <source>
        <dbReference type="Google" id="ProtNLM"/>
    </source>
</evidence>
<sequence>MEQLFSDSRIYSKLDMEQSTCTLQKSCKNRAFLAVLVLWMEQKFLLVKSPPKMAITTMIARRGQVSLILPYSVSLTLVCDFNQKFTFYLTSYPGSCHDSYVFSNMQIAQISLYK</sequence>